<proteinExistence type="inferred from homology"/>
<dbReference type="PANTHER" id="PTHR43179">
    <property type="entry name" value="RHAMNOSYLTRANSFERASE WBBL"/>
    <property type="match status" value="1"/>
</dbReference>
<dbReference type="CDD" id="cd04186">
    <property type="entry name" value="GT_2_like_c"/>
    <property type="match status" value="1"/>
</dbReference>
<dbReference type="KEGG" id="gax:Pan161_46970"/>
<comment type="similarity">
    <text evidence="1">Belongs to the glycosyltransferase 2 family.</text>
</comment>
<keyword evidence="7" id="KW-1185">Reference proteome</keyword>
<evidence type="ECO:0000256" key="3">
    <source>
        <dbReference type="ARBA" id="ARBA00022679"/>
    </source>
</evidence>
<dbReference type="SUPFAM" id="SSF53756">
    <property type="entry name" value="UDP-Glycosyltransferase/glycogen phosphorylase"/>
    <property type="match status" value="1"/>
</dbReference>
<dbReference type="Proteomes" id="UP000316855">
    <property type="component" value="Chromosome"/>
</dbReference>
<dbReference type="Gene3D" id="3.40.50.2000">
    <property type="entry name" value="Glycogen Phosphorylase B"/>
    <property type="match status" value="2"/>
</dbReference>
<dbReference type="PANTHER" id="PTHR43179:SF12">
    <property type="entry name" value="GALACTOFURANOSYLTRANSFERASE GLFT2"/>
    <property type="match status" value="1"/>
</dbReference>
<evidence type="ECO:0000256" key="1">
    <source>
        <dbReference type="ARBA" id="ARBA00006739"/>
    </source>
</evidence>
<keyword evidence="4" id="KW-0175">Coiled coil</keyword>
<organism evidence="6 7">
    <name type="scientific">Gimesia algae</name>
    <dbReference type="NCBI Taxonomy" id="2527971"/>
    <lineage>
        <taxon>Bacteria</taxon>
        <taxon>Pseudomonadati</taxon>
        <taxon>Planctomycetota</taxon>
        <taxon>Planctomycetia</taxon>
        <taxon>Planctomycetales</taxon>
        <taxon>Planctomycetaceae</taxon>
        <taxon>Gimesia</taxon>
    </lineage>
</organism>
<keyword evidence="2 6" id="KW-0328">Glycosyltransferase</keyword>
<name>A0A517VJ52_9PLAN</name>
<feature type="coiled-coil region" evidence="4">
    <location>
        <begin position="145"/>
        <end position="179"/>
    </location>
</feature>
<evidence type="ECO:0000256" key="2">
    <source>
        <dbReference type="ARBA" id="ARBA00022676"/>
    </source>
</evidence>
<dbReference type="InterPro" id="IPR029044">
    <property type="entry name" value="Nucleotide-diphossugar_trans"/>
</dbReference>
<dbReference type="EMBL" id="CP036343">
    <property type="protein sequence ID" value="QDT93025.1"/>
    <property type="molecule type" value="Genomic_DNA"/>
</dbReference>
<sequence length="870" mass="100266">MNDFFPEEIEQEQVQNKSDLLKQNGYISSSKDCRVQFENETQRDEVSCAIVTQLMTKHDELMFQQEHKKKLLHELIKIQKQFHPGTELEEMLREELIAAQNELLEICVQSKVLAAQLQNSEPAAGTQNSFENREVTDMKSDGQLTNPLQSRVKNLEEQNENYSQKINELLSLYSEAKQSLEFERLTVIKPIVRKLRRRAISVFHKLPMGMQTVIRKVYRRLKPIINEFIDILRRSKRAAAQKKLKMLNEINNCDNDSYDVLVFPVIDWHFRFQRPQHIASGLAGKGHRVFYFSTTFASGEPDVLITEQLDERVFICQFQFPAFQHSSIYEQGMTKKQRAYINKALDQFVKDAGIKNSVTIVDHPFWAPVALAVADSLVVYDCMDDHSGFQNTAEQILQAETYLIQNADRVVTSSASLSEKIGRERNNTLIRNAADAEWFAQPPDQIAYQKNRPVVGYFGAISDWFDIELVIKAARECPEYDFVLIGNTYQCNTKTAETVSNIHFIGEVPYRNLKEYLYAFDVCLIPFKLTELIQHTNPVKLYEYLASGKPVVATAMPELLLVDHVVSIAHDADSFVTKIREAYETKDEIQEIEARKSFAFENKWSNRVDQLEQVIQSTAPAVSVIVLTYNNLELTHKCLESLMELTHYPDWELIVVDNASSDGTQTYLQDFSEKYENVKVILNEENVGFAAGNNVGIEKSRGEYVVLLNNDTYVTKGWLWGMVRYFLQDNRLGLLGPVTNNIGNEAKIDISYEGMEEMSIKARKYTSEHTRDLFNMNTVAFFCAMISRQVINEVGVLDEVFGCGFFEDDDYCIRARNAGYKIAITEDVFIHHHLSASFNKLKAEQRQQLFDKNKQIFEEKWGTWTPHVYR</sequence>
<reference evidence="6 7" key="1">
    <citation type="submission" date="2019-02" db="EMBL/GenBank/DDBJ databases">
        <title>Deep-cultivation of Planctomycetes and their phenomic and genomic characterization uncovers novel biology.</title>
        <authorList>
            <person name="Wiegand S."/>
            <person name="Jogler M."/>
            <person name="Boedeker C."/>
            <person name="Pinto D."/>
            <person name="Vollmers J."/>
            <person name="Rivas-Marin E."/>
            <person name="Kohn T."/>
            <person name="Peeters S.H."/>
            <person name="Heuer A."/>
            <person name="Rast P."/>
            <person name="Oberbeckmann S."/>
            <person name="Bunk B."/>
            <person name="Jeske O."/>
            <person name="Meyerdierks A."/>
            <person name="Storesund J.E."/>
            <person name="Kallscheuer N."/>
            <person name="Luecker S."/>
            <person name="Lage O.M."/>
            <person name="Pohl T."/>
            <person name="Merkel B.J."/>
            <person name="Hornburger P."/>
            <person name="Mueller R.-W."/>
            <person name="Bruemmer F."/>
            <person name="Labrenz M."/>
            <person name="Spormann A.M."/>
            <person name="Op den Camp H."/>
            <person name="Overmann J."/>
            <person name="Amann R."/>
            <person name="Jetten M.S.M."/>
            <person name="Mascher T."/>
            <person name="Medema M.H."/>
            <person name="Devos D.P."/>
            <person name="Kaster A.-K."/>
            <person name="Ovreas L."/>
            <person name="Rohde M."/>
            <person name="Galperin M.Y."/>
            <person name="Jogler C."/>
        </authorList>
    </citation>
    <scope>NUCLEOTIDE SEQUENCE [LARGE SCALE GENOMIC DNA]</scope>
    <source>
        <strain evidence="6 7">Pan161</strain>
    </source>
</reference>
<accession>A0A517VJ52</accession>
<evidence type="ECO:0000313" key="6">
    <source>
        <dbReference type="EMBL" id="QDT93025.1"/>
    </source>
</evidence>
<evidence type="ECO:0000313" key="7">
    <source>
        <dbReference type="Proteomes" id="UP000316855"/>
    </source>
</evidence>
<dbReference type="InterPro" id="IPR001173">
    <property type="entry name" value="Glyco_trans_2-like"/>
</dbReference>
<dbReference type="SUPFAM" id="SSF53448">
    <property type="entry name" value="Nucleotide-diphospho-sugar transferases"/>
    <property type="match status" value="1"/>
</dbReference>
<dbReference type="Pfam" id="PF13692">
    <property type="entry name" value="Glyco_trans_1_4"/>
    <property type="match status" value="1"/>
</dbReference>
<gene>
    <name evidence="6" type="primary">tuaH_1</name>
    <name evidence="6" type="ORF">Pan161_46970</name>
</gene>
<dbReference type="EC" id="2.4.-.-" evidence="6"/>
<feature type="domain" description="Glycosyltransferase 2-like" evidence="5">
    <location>
        <begin position="623"/>
        <end position="794"/>
    </location>
</feature>
<dbReference type="AlphaFoldDB" id="A0A517VJ52"/>
<evidence type="ECO:0000256" key="4">
    <source>
        <dbReference type="SAM" id="Coils"/>
    </source>
</evidence>
<dbReference type="Gene3D" id="3.90.550.10">
    <property type="entry name" value="Spore Coat Polysaccharide Biosynthesis Protein SpsA, Chain A"/>
    <property type="match status" value="1"/>
</dbReference>
<dbReference type="GO" id="GO:0016757">
    <property type="term" value="F:glycosyltransferase activity"/>
    <property type="evidence" value="ECO:0007669"/>
    <property type="project" value="UniProtKB-KW"/>
</dbReference>
<evidence type="ECO:0000259" key="5">
    <source>
        <dbReference type="Pfam" id="PF00535"/>
    </source>
</evidence>
<keyword evidence="3 6" id="KW-0808">Transferase</keyword>
<protein>
    <submittedName>
        <fullName evidence="6">Teichuronic acid biosynthesis glycosyltransferase TuaH</fullName>
        <ecNumber evidence="6">2.4.-.-</ecNumber>
    </submittedName>
</protein>
<dbReference type="Pfam" id="PF00535">
    <property type="entry name" value="Glycos_transf_2"/>
    <property type="match status" value="1"/>
</dbReference>